<dbReference type="HAMAP" id="MF_01398">
    <property type="entry name" value="ATP_synth_b_bprime"/>
    <property type="match status" value="1"/>
</dbReference>
<evidence type="ECO:0000256" key="7">
    <source>
        <dbReference type="ARBA" id="ARBA00023065"/>
    </source>
</evidence>
<comment type="function">
    <text evidence="10 13">F(1)F(0) ATP synthase produces ATP from ADP in the presence of a proton or sodium gradient. F-type ATPases consist of two structural domains, F(1) containing the extramembraneous catalytic core and F(0) containing the membrane proton channel, linked together by a central stalk and a peripheral stalk. During catalysis, ATP synthesis in the catalytic domain of F(1) is coupled via a rotary mechanism of the central stalk subunits to proton translocation.</text>
</comment>
<dbReference type="GO" id="GO:0046961">
    <property type="term" value="F:proton-transporting ATPase activity, rotational mechanism"/>
    <property type="evidence" value="ECO:0007669"/>
    <property type="project" value="TreeGrafter"/>
</dbReference>
<dbReference type="Pfam" id="PF00430">
    <property type="entry name" value="ATP-synt_B"/>
    <property type="match status" value="1"/>
</dbReference>
<sequence>MEIDWLTVAAQIINFLVLVWLLQRFLYRPITDAMARREERIATRLAEAKDARAKVEAEAEQLREKQEKLEASREEVLREVREEANDMRKEMENDLREEMEARRKTWEDHLEEARDDFAARLRQRAGHQVIDIVRRVLKDYAGSDLAGQVAGTFVDRLANLDDEARGKLKAAVGRSDGPVRVESSVPLKPAARSQITRAIHEHIVPDIEVEYGENDDLLLGLRLMAGEQTVEWSASRFLGRLETTLDEVIEGSGRRSTERRPDSAESN</sequence>
<accession>A0A1G8TA02</accession>
<comment type="function">
    <text evidence="11">Component of the F(0) channel, it forms part of the peripheral stalk, linking F(1) to F(0). The b'-subunit is a diverged and duplicated form of b found in plants and photosynthetic bacteria.</text>
</comment>
<proteinExistence type="inferred from homology"/>
<comment type="subcellular location">
    <subcellularLocation>
        <location evidence="13">Cell membrane</location>
        <topology evidence="13">Single-pass membrane protein</topology>
    </subcellularLocation>
    <subcellularLocation>
        <location evidence="12">Endomembrane system</location>
        <topology evidence="12">Single-pass membrane protein</topology>
    </subcellularLocation>
</comment>
<keyword evidence="8 13" id="KW-0472">Membrane</keyword>
<evidence type="ECO:0000256" key="11">
    <source>
        <dbReference type="ARBA" id="ARBA00025614"/>
    </source>
</evidence>
<dbReference type="AlphaFoldDB" id="A0A1G8TA02"/>
<keyword evidence="6 13" id="KW-1133">Transmembrane helix</keyword>
<organism evidence="15 16">
    <name type="scientific">Lutimaribacter saemankumensis</name>
    <dbReference type="NCBI Taxonomy" id="490829"/>
    <lineage>
        <taxon>Bacteria</taxon>
        <taxon>Pseudomonadati</taxon>
        <taxon>Pseudomonadota</taxon>
        <taxon>Alphaproteobacteria</taxon>
        <taxon>Rhodobacterales</taxon>
        <taxon>Roseobacteraceae</taxon>
        <taxon>Lutimaribacter</taxon>
    </lineage>
</organism>
<dbReference type="GO" id="GO:0046933">
    <property type="term" value="F:proton-transporting ATP synthase activity, rotational mechanism"/>
    <property type="evidence" value="ECO:0007669"/>
    <property type="project" value="UniProtKB-UniRule"/>
</dbReference>
<keyword evidence="2 13" id="KW-0813">Transport</keyword>
<comment type="subunit">
    <text evidence="13">F-type ATPases have 2 components, F(1) - the catalytic core - and F(0) - the membrane proton channel. F(1) has five subunits: alpha(3), beta(3), gamma(1), delta(1), epsilon(1). F(0) has three main subunits: a(1), b(2) and c(10-14). The alpha and beta chains form an alternating ring which encloses part of the gamma chain. F(1) is attached to F(0) by a central stalk formed by the gamma and epsilon chains, while a peripheral stalk is formed by the delta and b chains.</text>
</comment>
<keyword evidence="16" id="KW-1185">Reference proteome</keyword>
<keyword evidence="7 13" id="KW-0406">Ion transport</keyword>
<dbReference type="RefSeq" id="WP_090030653.1">
    <property type="nucleotide sequence ID" value="NZ_FNEB01000019.1"/>
</dbReference>
<evidence type="ECO:0000256" key="13">
    <source>
        <dbReference type="HAMAP-Rule" id="MF_01398"/>
    </source>
</evidence>
<evidence type="ECO:0000256" key="9">
    <source>
        <dbReference type="ARBA" id="ARBA00023310"/>
    </source>
</evidence>
<dbReference type="Proteomes" id="UP000199340">
    <property type="component" value="Unassembled WGS sequence"/>
</dbReference>
<evidence type="ECO:0000256" key="3">
    <source>
        <dbReference type="ARBA" id="ARBA00022547"/>
    </source>
</evidence>
<dbReference type="EMBL" id="FNEB01000019">
    <property type="protein sequence ID" value="SDJ38429.1"/>
    <property type="molecule type" value="Genomic_DNA"/>
</dbReference>
<dbReference type="InterPro" id="IPR017707">
    <property type="entry name" value="Alt_ATP_synth_F0_bsu"/>
</dbReference>
<dbReference type="GO" id="GO:0005886">
    <property type="term" value="C:plasma membrane"/>
    <property type="evidence" value="ECO:0007669"/>
    <property type="project" value="UniProtKB-SubCell"/>
</dbReference>
<evidence type="ECO:0000256" key="1">
    <source>
        <dbReference type="ARBA" id="ARBA00005513"/>
    </source>
</evidence>
<name>A0A1G8TA02_9RHOB</name>
<dbReference type="GO" id="GO:0012505">
    <property type="term" value="C:endomembrane system"/>
    <property type="evidence" value="ECO:0007669"/>
    <property type="project" value="UniProtKB-SubCell"/>
</dbReference>
<dbReference type="STRING" id="490829.SAMN05421850_1198"/>
<dbReference type="PANTHER" id="PTHR33445">
    <property type="entry name" value="ATP SYNTHASE SUBUNIT B', CHLOROPLASTIC"/>
    <property type="match status" value="1"/>
</dbReference>
<keyword evidence="9 13" id="KW-0066">ATP synthesis</keyword>
<protein>
    <recommendedName>
        <fullName evidence="13">ATP synthase subunit b</fullName>
    </recommendedName>
    <alternativeName>
        <fullName evidence="13">ATP synthase F(0) sector subunit b</fullName>
    </alternativeName>
    <alternativeName>
        <fullName evidence="13">ATPase subunit I</fullName>
    </alternativeName>
    <alternativeName>
        <fullName evidence="13">F-type ATPase subunit b</fullName>
        <shortName evidence="13">F-ATPase subunit b</shortName>
    </alternativeName>
</protein>
<gene>
    <name evidence="13" type="primary">atpF</name>
    <name evidence="15" type="ORF">SAMN05421850_1198</name>
</gene>
<dbReference type="GO" id="GO:0045259">
    <property type="term" value="C:proton-transporting ATP synthase complex"/>
    <property type="evidence" value="ECO:0007669"/>
    <property type="project" value="UniProtKB-KW"/>
</dbReference>
<keyword evidence="13" id="KW-1003">Cell membrane</keyword>
<evidence type="ECO:0000256" key="5">
    <source>
        <dbReference type="ARBA" id="ARBA00022781"/>
    </source>
</evidence>
<evidence type="ECO:0000256" key="8">
    <source>
        <dbReference type="ARBA" id="ARBA00023136"/>
    </source>
</evidence>
<dbReference type="NCBIfam" id="TIGR03321">
    <property type="entry name" value="alt_F1F0_F0_B"/>
    <property type="match status" value="1"/>
</dbReference>
<dbReference type="InterPro" id="IPR002146">
    <property type="entry name" value="ATP_synth_b/b'su_bac/chlpt"/>
</dbReference>
<dbReference type="InterPro" id="IPR050059">
    <property type="entry name" value="ATP_synthase_B_chain"/>
</dbReference>
<dbReference type="CDD" id="cd06503">
    <property type="entry name" value="ATP-synt_Fo_b"/>
    <property type="match status" value="1"/>
</dbReference>
<reference evidence="15 16" key="1">
    <citation type="submission" date="2016-10" db="EMBL/GenBank/DDBJ databases">
        <authorList>
            <person name="de Groot N.N."/>
        </authorList>
    </citation>
    <scope>NUCLEOTIDE SEQUENCE [LARGE SCALE GENOMIC DNA]</scope>
    <source>
        <strain evidence="15 16">DSM 28010</strain>
    </source>
</reference>
<keyword evidence="3 13" id="KW-0138">CF(0)</keyword>
<feature type="transmembrane region" description="Helical" evidence="13">
    <location>
        <begin position="6"/>
        <end position="27"/>
    </location>
</feature>
<keyword evidence="4 13" id="KW-0812">Transmembrane</keyword>
<dbReference type="PANTHER" id="PTHR33445:SF2">
    <property type="entry name" value="ATP SYNTHASE SUBUNIT B', CHLOROPLASTIC"/>
    <property type="match status" value="1"/>
</dbReference>
<evidence type="ECO:0000256" key="4">
    <source>
        <dbReference type="ARBA" id="ARBA00022692"/>
    </source>
</evidence>
<feature type="coiled-coil region" evidence="14">
    <location>
        <begin position="38"/>
        <end position="116"/>
    </location>
</feature>
<evidence type="ECO:0000313" key="15">
    <source>
        <dbReference type="EMBL" id="SDJ38429.1"/>
    </source>
</evidence>
<keyword evidence="5 13" id="KW-0375">Hydrogen ion transport</keyword>
<keyword evidence="14" id="KW-0175">Coiled coil</keyword>
<evidence type="ECO:0000256" key="14">
    <source>
        <dbReference type="SAM" id="Coils"/>
    </source>
</evidence>
<evidence type="ECO:0000256" key="12">
    <source>
        <dbReference type="ARBA" id="ARBA00037847"/>
    </source>
</evidence>
<evidence type="ECO:0000256" key="10">
    <source>
        <dbReference type="ARBA" id="ARBA00025198"/>
    </source>
</evidence>
<evidence type="ECO:0000256" key="2">
    <source>
        <dbReference type="ARBA" id="ARBA00022448"/>
    </source>
</evidence>
<evidence type="ECO:0000256" key="6">
    <source>
        <dbReference type="ARBA" id="ARBA00022989"/>
    </source>
</evidence>
<comment type="similarity">
    <text evidence="1 13">Belongs to the ATPase B chain family.</text>
</comment>
<dbReference type="OrthoDB" id="466272at2"/>
<evidence type="ECO:0000313" key="16">
    <source>
        <dbReference type="Proteomes" id="UP000199340"/>
    </source>
</evidence>